<dbReference type="Pfam" id="PF01545">
    <property type="entry name" value="Cation_efflux"/>
    <property type="match status" value="1"/>
</dbReference>
<keyword evidence="3" id="KW-0813">Transport</keyword>
<evidence type="ECO:0000313" key="11">
    <source>
        <dbReference type="EMBL" id="MFC4335499.1"/>
    </source>
</evidence>
<dbReference type="SUPFAM" id="SSF161111">
    <property type="entry name" value="Cation efflux protein transmembrane domain-like"/>
    <property type="match status" value="1"/>
</dbReference>
<feature type="transmembrane region" description="Helical" evidence="8">
    <location>
        <begin position="124"/>
        <end position="145"/>
    </location>
</feature>
<keyword evidence="12" id="KW-1185">Reference proteome</keyword>
<dbReference type="InterPro" id="IPR036837">
    <property type="entry name" value="Cation_efflux_CTD_sf"/>
</dbReference>
<dbReference type="InterPro" id="IPR002524">
    <property type="entry name" value="Cation_efflux"/>
</dbReference>
<feature type="transmembrane region" description="Helical" evidence="8">
    <location>
        <begin position="20"/>
        <end position="41"/>
    </location>
</feature>
<dbReference type="Gene3D" id="1.20.1510.10">
    <property type="entry name" value="Cation efflux protein transmembrane domain"/>
    <property type="match status" value="1"/>
</dbReference>
<evidence type="ECO:0000256" key="2">
    <source>
        <dbReference type="ARBA" id="ARBA00008873"/>
    </source>
</evidence>
<evidence type="ECO:0000256" key="5">
    <source>
        <dbReference type="ARBA" id="ARBA00022989"/>
    </source>
</evidence>
<feature type="transmembrane region" description="Helical" evidence="8">
    <location>
        <begin position="84"/>
        <end position="109"/>
    </location>
</feature>
<dbReference type="Pfam" id="PF16916">
    <property type="entry name" value="ZT_dimer"/>
    <property type="match status" value="1"/>
</dbReference>
<dbReference type="Proteomes" id="UP001595823">
    <property type="component" value="Unassembled WGS sequence"/>
</dbReference>
<evidence type="ECO:0000313" key="12">
    <source>
        <dbReference type="Proteomes" id="UP001595823"/>
    </source>
</evidence>
<gene>
    <name evidence="11" type="ORF">ACFPET_09840</name>
</gene>
<comment type="subcellular location">
    <subcellularLocation>
        <location evidence="1">Membrane</location>
        <topology evidence="1">Multi-pass membrane protein</topology>
    </subcellularLocation>
</comment>
<evidence type="ECO:0000259" key="10">
    <source>
        <dbReference type="Pfam" id="PF16916"/>
    </source>
</evidence>
<evidence type="ECO:0000259" key="9">
    <source>
        <dbReference type="Pfam" id="PF01545"/>
    </source>
</evidence>
<feature type="domain" description="Cation efflux protein cytoplasmic" evidence="10">
    <location>
        <begin position="222"/>
        <end position="292"/>
    </location>
</feature>
<dbReference type="RefSeq" id="WP_380620408.1">
    <property type="nucleotide sequence ID" value="NZ_JBHSDK010000013.1"/>
</dbReference>
<dbReference type="InterPro" id="IPR027469">
    <property type="entry name" value="Cation_efflux_TMD_sf"/>
</dbReference>
<keyword evidence="4 8" id="KW-0812">Transmembrane</keyword>
<evidence type="ECO:0000256" key="3">
    <source>
        <dbReference type="ARBA" id="ARBA00022448"/>
    </source>
</evidence>
<feature type="domain" description="Cation efflux protein transmembrane" evidence="9">
    <location>
        <begin position="22"/>
        <end position="214"/>
    </location>
</feature>
<dbReference type="InterPro" id="IPR050681">
    <property type="entry name" value="CDF/SLC30A"/>
</dbReference>
<name>A0ABV8TXK5_9ACTN</name>
<dbReference type="PANTHER" id="PTHR11562">
    <property type="entry name" value="CATION EFFLUX PROTEIN/ ZINC TRANSPORTER"/>
    <property type="match status" value="1"/>
</dbReference>
<comment type="similarity">
    <text evidence="2">Belongs to the cation diffusion facilitator (CDF) transporter (TC 2.A.4) family. SLC30A subfamily.</text>
</comment>
<evidence type="ECO:0000256" key="6">
    <source>
        <dbReference type="ARBA" id="ARBA00023065"/>
    </source>
</evidence>
<comment type="caution">
    <text evidence="11">The sequence shown here is derived from an EMBL/GenBank/DDBJ whole genome shotgun (WGS) entry which is preliminary data.</text>
</comment>
<organism evidence="11 12">
    <name type="scientific">Salininema proteolyticum</name>
    <dbReference type="NCBI Taxonomy" id="1607685"/>
    <lineage>
        <taxon>Bacteria</taxon>
        <taxon>Bacillati</taxon>
        <taxon>Actinomycetota</taxon>
        <taxon>Actinomycetes</taxon>
        <taxon>Glycomycetales</taxon>
        <taxon>Glycomycetaceae</taxon>
        <taxon>Salininema</taxon>
    </lineage>
</organism>
<accession>A0ABV8TXK5</accession>
<keyword evidence="7 8" id="KW-0472">Membrane</keyword>
<feature type="transmembrane region" description="Helical" evidence="8">
    <location>
        <begin position="157"/>
        <end position="178"/>
    </location>
</feature>
<keyword evidence="6" id="KW-0406">Ion transport</keyword>
<sequence length="304" mass="32743">MGAGHSHGPPTQSLGEKHRFRLWIALGLSLTTVAVEGIAAWLTNSLALLSDAAHVATDAVGISMALAAILAVRHAKRGTHRTYGFYRLEVLAALANTVLLFGVAIYVIYEAAMRFGNPPEVQSLPVMVAGGWALAANVTALFLLMPGAKESINVRGAYMEVLGDALSSIAVLVSGLIIYFTQWYYADALLASAVGLFILPRAYRLGRDAVRILLESAPVRVNIPEVIHLLDALPDVKEVHDLHVWTLTSGMDAATVHLVAQPDSDHADVLRDAKSLLEEDFHITHSTIQIEPDGDKSACETPDW</sequence>
<evidence type="ECO:0000256" key="8">
    <source>
        <dbReference type="SAM" id="Phobius"/>
    </source>
</evidence>
<feature type="transmembrane region" description="Helical" evidence="8">
    <location>
        <begin position="184"/>
        <end position="203"/>
    </location>
</feature>
<evidence type="ECO:0000256" key="1">
    <source>
        <dbReference type="ARBA" id="ARBA00004141"/>
    </source>
</evidence>
<dbReference type="PANTHER" id="PTHR11562:SF17">
    <property type="entry name" value="RE54080P-RELATED"/>
    <property type="match status" value="1"/>
</dbReference>
<dbReference type="InterPro" id="IPR027470">
    <property type="entry name" value="Cation_efflux_CTD"/>
</dbReference>
<keyword evidence="5 8" id="KW-1133">Transmembrane helix</keyword>
<reference evidence="12" key="1">
    <citation type="journal article" date="2019" name="Int. J. Syst. Evol. Microbiol.">
        <title>The Global Catalogue of Microorganisms (GCM) 10K type strain sequencing project: providing services to taxonomists for standard genome sequencing and annotation.</title>
        <authorList>
            <consortium name="The Broad Institute Genomics Platform"/>
            <consortium name="The Broad Institute Genome Sequencing Center for Infectious Disease"/>
            <person name="Wu L."/>
            <person name="Ma J."/>
        </authorList>
    </citation>
    <scope>NUCLEOTIDE SEQUENCE [LARGE SCALE GENOMIC DNA]</scope>
    <source>
        <strain evidence="12">IBRC-M 10908</strain>
    </source>
</reference>
<evidence type="ECO:0000256" key="7">
    <source>
        <dbReference type="ARBA" id="ARBA00023136"/>
    </source>
</evidence>
<evidence type="ECO:0000256" key="4">
    <source>
        <dbReference type="ARBA" id="ARBA00022692"/>
    </source>
</evidence>
<protein>
    <submittedName>
        <fullName evidence="11">Cation diffusion facilitator family transporter</fullName>
    </submittedName>
</protein>
<dbReference type="EMBL" id="JBHSDK010000013">
    <property type="protein sequence ID" value="MFC4335499.1"/>
    <property type="molecule type" value="Genomic_DNA"/>
</dbReference>
<dbReference type="SUPFAM" id="SSF160240">
    <property type="entry name" value="Cation efflux protein cytoplasmic domain-like"/>
    <property type="match status" value="1"/>
</dbReference>
<feature type="transmembrane region" description="Helical" evidence="8">
    <location>
        <begin position="53"/>
        <end position="72"/>
    </location>
</feature>
<dbReference type="NCBIfam" id="TIGR01297">
    <property type="entry name" value="CDF"/>
    <property type="match status" value="1"/>
</dbReference>
<proteinExistence type="inferred from homology"/>
<dbReference type="InterPro" id="IPR058533">
    <property type="entry name" value="Cation_efflux_TM"/>
</dbReference>